<evidence type="ECO:0000313" key="4">
    <source>
        <dbReference type="EMBL" id="TCJ86900.1"/>
    </source>
</evidence>
<evidence type="ECO:0000313" key="5">
    <source>
        <dbReference type="Proteomes" id="UP000294887"/>
    </source>
</evidence>
<dbReference type="GO" id="GO:0004731">
    <property type="term" value="F:purine-nucleoside phosphorylase activity"/>
    <property type="evidence" value="ECO:0007669"/>
    <property type="project" value="UniProtKB-UniRule"/>
</dbReference>
<dbReference type="InterPro" id="IPR011051">
    <property type="entry name" value="RmlC_Cupin_sf"/>
</dbReference>
<dbReference type="GO" id="GO:0009032">
    <property type="term" value="F:thymidine phosphorylase activity"/>
    <property type="evidence" value="ECO:0007669"/>
    <property type="project" value="RHEA"/>
</dbReference>
<organism evidence="4 5">
    <name type="scientific">Cocleimonas flava</name>
    <dbReference type="NCBI Taxonomy" id="634765"/>
    <lineage>
        <taxon>Bacteria</taxon>
        <taxon>Pseudomonadati</taxon>
        <taxon>Pseudomonadota</taxon>
        <taxon>Gammaproteobacteria</taxon>
        <taxon>Thiotrichales</taxon>
        <taxon>Thiotrichaceae</taxon>
        <taxon>Cocleimonas</taxon>
    </lineage>
</organism>
<dbReference type="PANTHER" id="PTHR36540:SF1">
    <property type="entry name" value="PYRIMIDINE_PURINE NUCLEOSIDE PHOSPHORYLASE"/>
    <property type="match status" value="1"/>
</dbReference>
<dbReference type="InterPro" id="IPR009664">
    <property type="entry name" value="Ppnp"/>
</dbReference>
<keyword evidence="5" id="KW-1185">Reference proteome</keyword>
<comment type="catalytic activity">
    <reaction evidence="3">
        <text>a purine D-ribonucleoside + phosphate = a purine nucleobase + alpha-D-ribose 1-phosphate</text>
        <dbReference type="Rhea" id="RHEA:19805"/>
        <dbReference type="ChEBI" id="CHEBI:26386"/>
        <dbReference type="ChEBI" id="CHEBI:43474"/>
        <dbReference type="ChEBI" id="CHEBI:57720"/>
        <dbReference type="ChEBI" id="CHEBI:142355"/>
        <dbReference type="EC" id="2.4.2.1"/>
    </reaction>
</comment>
<evidence type="ECO:0000256" key="2">
    <source>
        <dbReference type="ARBA" id="ARBA00022679"/>
    </source>
</evidence>
<dbReference type="SUPFAM" id="SSF51182">
    <property type="entry name" value="RmlC-like cupins"/>
    <property type="match status" value="1"/>
</dbReference>
<comment type="similarity">
    <text evidence="3">Belongs to the nucleoside phosphorylase PpnP family.</text>
</comment>
<name>A0A4R1F0W5_9GAMM</name>
<dbReference type="InterPro" id="IPR014710">
    <property type="entry name" value="RmlC-like_jellyroll"/>
</dbReference>
<dbReference type="FunFam" id="2.60.120.10:FF:000016">
    <property type="entry name" value="Pyrimidine/purine nucleoside phosphorylase"/>
    <property type="match status" value="1"/>
</dbReference>
<accession>A0A4R1F0W5</accession>
<dbReference type="GO" id="GO:0004850">
    <property type="term" value="F:uridine phosphorylase activity"/>
    <property type="evidence" value="ECO:0007669"/>
    <property type="project" value="RHEA"/>
</dbReference>
<gene>
    <name evidence="3" type="primary">ppnP</name>
    <name evidence="4" type="ORF">EV695_1400</name>
</gene>
<dbReference type="EC" id="2.4.2.1" evidence="3"/>
<evidence type="ECO:0000256" key="3">
    <source>
        <dbReference type="HAMAP-Rule" id="MF_01537"/>
    </source>
</evidence>
<sequence>MLDVNEYFDGKVKSIAYQTETLPASVGVMSVGEYVFNTADKETMTVITGALEITFKDASESQVFSAGESFNVEANSSFDVVVKQETAYLCTYG</sequence>
<evidence type="ECO:0000256" key="1">
    <source>
        <dbReference type="ARBA" id="ARBA00022676"/>
    </source>
</evidence>
<comment type="catalytic activity">
    <reaction evidence="3">
        <text>thymidine + phosphate = 2-deoxy-alpha-D-ribose 1-phosphate + thymine</text>
        <dbReference type="Rhea" id="RHEA:16037"/>
        <dbReference type="ChEBI" id="CHEBI:17748"/>
        <dbReference type="ChEBI" id="CHEBI:17821"/>
        <dbReference type="ChEBI" id="CHEBI:43474"/>
        <dbReference type="ChEBI" id="CHEBI:57259"/>
        <dbReference type="EC" id="2.4.2.2"/>
    </reaction>
</comment>
<reference evidence="4 5" key="1">
    <citation type="submission" date="2019-03" db="EMBL/GenBank/DDBJ databases">
        <title>Genomic Encyclopedia of Type Strains, Phase IV (KMG-IV): sequencing the most valuable type-strain genomes for metagenomic binning, comparative biology and taxonomic classification.</title>
        <authorList>
            <person name="Goeker M."/>
        </authorList>
    </citation>
    <scope>NUCLEOTIDE SEQUENCE [LARGE SCALE GENOMIC DNA]</scope>
    <source>
        <strain evidence="4 5">DSM 24830</strain>
    </source>
</reference>
<keyword evidence="1 3" id="KW-0328">Glycosyltransferase</keyword>
<keyword evidence="2 3" id="KW-0808">Transferase</keyword>
<dbReference type="AlphaFoldDB" id="A0A4R1F0W5"/>
<comment type="function">
    <text evidence="3">Catalyzes the phosphorolysis of diverse nucleosides, yielding D-ribose 1-phosphate and the respective free bases. Can use uridine, adenosine, guanosine, cytidine, thymidine, inosine and xanthosine as substrates. Also catalyzes the reverse reactions.</text>
</comment>
<dbReference type="EC" id="2.4.2.2" evidence="3"/>
<dbReference type="PANTHER" id="PTHR36540">
    <property type="entry name" value="PYRIMIDINE/PURINE NUCLEOSIDE PHOSPHORYLASE"/>
    <property type="match status" value="1"/>
</dbReference>
<dbReference type="GO" id="GO:0047975">
    <property type="term" value="F:guanosine phosphorylase activity"/>
    <property type="evidence" value="ECO:0007669"/>
    <property type="project" value="RHEA"/>
</dbReference>
<dbReference type="OrthoDB" id="9793848at2"/>
<comment type="catalytic activity">
    <reaction evidence="3">
        <text>inosine + phosphate = alpha-D-ribose 1-phosphate + hypoxanthine</text>
        <dbReference type="Rhea" id="RHEA:27646"/>
        <dbReference type="ChEBI" id="CHEBI:17368"/>
        <dbReference type="ChEBI" id="CHEBI:17596"/>
        <dbReference type="ChEBI" id="CHEBI:43474"/>
        <dbReference type="ChEBI" id="CHEBI:57720"/>
        <dbReference type="EC" id="2.4.2.1"/>
    </reaction>
</comment>
<comment type="catalytic activity">
    <reaction evidence="3">
        <text>cytidine + phosphate = cytosine + alpha-D-ribose 1-phosphate</text>
        <dbReference type="Rhea" id="RHEA:52540"/>
        <dbReference type="ChEBI" id="CHEBI:16040"/>
        <dbReference type="ChEBI" id="CHEBI:17562"/>
        <dbReference type="ChEBI" id="CHEBI:43474"/>
        <dbReference type="ChEBI" id="CHEBI:57720"/>
        <dbReference type="EC" id="2.4.2.2"/>
    </reaction>
</comment>
<comment type="catalytic activity">
    <reaction evidence="3">
        <text>adenosine + phosphate = alpha-D-ribose 1-phosphate + adenine</text>
        <dbReference type="Rhea" id="RHEA:27642"/>
        <dbReference type="ChEBI" id="CHEBI:16335"/>
        <dbReference type="ChEBI" id="CHEBI:16708"/>
        <dbReference type="ChEBI" id="CHEBI:43474"/>
        <dbReference type="ChEBI" id="CHEBI:57720"/>
        <dbReference type="EC" id="2.4.2.1"/>
    </reaction>
</comment>
<protein>
    <recommendedName>
        <fullName evidence="3">Pyrimidine/purine nucleoside phosphorylase</fullName>
        <ecNumber evidence="3">2.4.2.1</ecNumber>
        <ecNumber evidence="3">2.4.2.2</ecNumber>
    </recommendedName>
    <alternativeName>
        <fullName evidence="3">Adenosine phosphorylase</fullName>
    </alternativeName>
    <alternativeName>
        <fullName evidence="3">Cytidine phosphorylase</fullName>
    </alternativeName>
    <alternativeName>
        <fullName evidence="3">Guanosine phosphorylase</fullName>
    </alternativeName>
    <alternativeName>
        <fullName evidence="3">Inosine phosphorylase</fullName>
    </alternativeName>
    <alternativeName>
        <fullName evidence="3">Thymidine phosphorylase</fullName>
    </alternativeName>
    <alternativeName>
        <fullName evidence="3">Uridine phosphorylase</fullName>
    </alternativeName>
    <alternativeName>
        <fullName evidence="3">Xanthosine phosphorylase</fullName>
    </alternativeName>
</protein>
<dbReference type="Pfam" id="PF06865">
    <property type="entry name" value="Ppnp"/>
    <property type="match status" value="1"/>
</dbReference>
<dbReference type="GO" id="GO:0005829">
    <property type="term" value="C:cytosol"/>
    <property type="evidence" value="ECO:0007669"/>
    <property type="project" value="TreeGrafter"/>
</dbReference>
<dbReference type="Gene3D" id="2.60.120.10">
    <property type="entry name" value="Jelly Rolls"/>
    <property type="match status" value="1"/>
</dbReference>
<comment type="catalytic activity">
    <reaction evidence="3">
        <text>uridine + phosphate = alpha-D-ribose 1-phosphate + uracil</text>
        <dbReference type="Rhea" id="RHEA:24388"/>
        <dbReference type="ChEBI" id="CHEBI:16704"/>
        <dbReference type="ChEBI" id="CHEBI:17568"/>
        <dbReference type="ChEBI" id="CHEBI:43474"/>
        <dbReference type="ChEBI" id="CHEBI:57720"/>
        <dbReference type="EC" id="2.4.2.2"/>
    </reaction>
</comment>
<comment type="caution">
    <text evidence="4">The sequence shown here is derived from an EMBL/GenBank/DDBJ whole genome shotgun (WGS) entry which is preliminary data.</text>
</comment>
<dbReference type="RefSeq" id="WP_131905229.1">
    <property type="nucleotide sequence ID" value="NZ_BAAAFU010000004.1"/>
</dbReference>
<comment type="catalytic activity">
    <reaction evidence="3">
        <text>xanthosine + phosphate = alpha-D-ribose 1-phosphate + xanthine</text>
        <dbReference type="Rhea" id="RHEA:27638"/>
        <dbReference type="ChEBI" id="CHEBI:17712"/>
        <dbReference type="ChEBI" id="CHEBI:18107"/>
        <dbReference type="ChEBI" id="CHEBI:43474"/>
        <dbReference type="ChEBI" id="CHEBI:57720"/>
        <dbReference type="EC" id="2.4.2.1"/>
    </reaction>
</comment>
<comment type="catalytic activity">
    <reaction evidence="3">
        <text>guanosine + phosphate = alpha-D-ribose 1-phosphate + guanine</text>
        <dbReference type="Rhea" id="RHEA:13233"/>
        <dbReference type="ChEBI" id="CHEBI:16235"/>
        <dbReference type="ChEBI" id="CHEBI:16750"/>
        <dbReference type="ChEBI" id="CHEBI:43474"/>
        <dbReference type="ChEBI" id="CHEBI:57720"/>
        <dbReference type="EC" id="2.4.2.1"/>
    </reaction>
</comment>
<proteinExistence type="inferred from homology"/>
<dbReference type="HAMAP" id="MF_01537">
    <property type="entry name" value="Nucleos_phosphorylase_PpnP"/>
    <property type="match status" value="1"/>
</dbReference>
<dbReference type="Proteomes" id="UP000294887">
    <property type="component" value="Unassembled WGS sequence"/>
</dbReference>
<dbReference type="EMBL" id="SMFQ01000003">
    <property type="protein sequence ID" value="TCJ86900.1"/>
    <property type="molecule type" value="Genomic_DNA"/>
</dbReference>